<organism evidence="5 6">
    <name type="scientific">Magallana gigas</name>
    <name type="common">Pacific oyster</name>
    <name type="synonym">Crassostrea gigas</name>
    <dbReference type="NCBI Taxonomy" id="29159"/>
    <lineage>
        <taxon>Eukaryota</taxon>
        <taxon>Metazoa</taxon>
        <taxon>Spiralia</taxon>
        <taxon>Lophotrochozoa</taxon>
        <taxon>Mollusca</taxon>
        <taxon>Bivalvia</taxon>
        <taxon>Autobranchia</taxon>
        <taxon>Pteriomorphia</taxon>
        <taxon>Ostreida</taxon>
        <taxon>Ostreoidea</taxon>
        <taxon>Ostreidae</taxon>
        <taxon>Magallana</taxon>
    </lineage>
</organism>
<keyword evidence="2" id="KW-0067">ATP-binding</keyword>
<dbReference type="InterPro" id="IPR001245">
    <property type="entry name" value="Ser-Thr/Tyr_kinase_cat_dom"/>
</dbReference>
<feature type="compositionally biased region" description="Polar residues" evidence="3">
    <location>
        <begin position="1110"/>
        <end position="1125"/>
    </location>
</feature>
<dbReference type="Proteomes" id="UP000005408">
    <property type="component" value="Unassembled WGS sequence"/>
</dbReference>
<feature type="region of interest" description="Disordered" evidence="3">
    <location>
        <begin position="1071"/>
        <end position="1125"/>
    </location>
</feature>
<evidence type="ECO:0000313" key="5">
    <source>
        <dbReference type="EnsemblMetazoa" id="G23709.1:cds"/>
    </source>
</evidence>
<keyword evidence="6" id="KW-1185">Reference proteome</keyword>
<dbReference type="EnsemblMetazoa" id="G23709.1">
    <property type="protein sequence ID" value="G23709.1:cds"/>
    <property type="gene ID" value="G23709"/>
</dbReference>
<sequence length="1125" mass="129107">MANYDYISTDYQGTLYSSICPKTEDYFVSVDTYQREARGDIRILHSVVASKDQSGSVEDFAGKYKRVSEVELQDLILRARTHIIPNLVRKRNIVDLAKLLVCTDKHFRKFVLKKLKDIIRKKLKKEQPKCYYALKCVASFIKCVPSWNLSRDFQGIFENWEDAFCSRHHAEHLEKIVERSFFEQYIVMIGFYFKLKQNVPVEEHFLRFLQRLFLPKSVEKMQTDVQQYALADIALRGIGSCLYRSRGKAEALMKVVDVCWKELEGRKRFLPLPYELTDHLFQGDKQLVYTIIQSLNISEQFLFECAEKNIERRVPDIVFHDLDNHALPKMSDHSYWSVGYGRIRKCNTKIAIHVPGISPSTLQLGQKRNIKNEMLENDFKILLGLQQKTTHTNIVRLLAYSELQSPLPFYAKDCHRKGMLDKLMESRQQQKHLPIKWFNDRLTDIISALSYLHGVKIVHRDITLRSFRLIQCKDRDDDLAVLYDLNLACQTDFSATAIGKVADLRGDGIPIRWSAIESILQDCYDAKSDIWMFGHVINEIFTYGCEPFTDHYSLTTDDIIAGVLASDISPHWWPCIPRDYHDLSVSCWKTDSSERPSAEDIFEKLRKLGKDCKEEMCDCLNLPRISERQAERGHEPERGITPFIKQIKLESLEKRENVRKSVMDIKRENSIGSVELASNLDVNDVASPLQSVVKEMRGNILVIEPVTEGFCEKFYTSLTPDFCDKMGIVKDSLNRDRETVQGFPAGVVLKYKYPKAVNILKMARESESPRECIDILLSVVQLVQRMHTKRWLMVALTGKNVYIQREAGQYKAFFVKVGGMVRMPENKRNCSEENIHVSDRFEDIIFWLPREVISFGQLSRGSDVYTLAMLFYQVYMAFSVHNDLQTVPFSRKHRSCILGILNEGHKPEKPPKCPPWLYDDVMIPCWHSDRSQRPSVEEVFHIMTERKKENADILVSSSRDGGYLDAASLTLTDSISGTENADNQYDDIANVRPPSGLYDAVVQSPSQSFILDEKDMKNFELEGSQTVTTDSISCVSPPPLQDVSEPNLQIRPGQPPQLVRNTQLMAPLPGQEMEKQNPLYESVTSKPSTHSESGAGGQEQQSQGEDLEHSQSSVIKSSDFVQSNS</sequence>
<dbReference type="Pfam" id="PF07714">
    <property type="entry name" value="PK_Tyr_Ser-Thr"/>
    <property type="match status" value="2"/>
</dbReference>
<keyword evidence="1" id="KW-0547">Nucleotide-binding</keyword>
<dbReference type="GO" id="GO:0005524">
    <property type="term" value="F:ATP binding"/>
    <property type="evidence" value="ECO:0007669"/>
    <property type="project" value="UniProtKB-KW"/>
</dbReference>
<feature type="domain" description="Protein kinase" evidence="4">
    <location>
        <begin position="602"/>
        <end position="944"/>
    </location>
</feature>
<dbReference type="SMART" id="SM00220">
    <property type="entry name" value="S_TKc"/>
    <property type="match status" value="1"/>
</dbReference>
<dbReference type="PANTHER" id="PTHR24418">
    <property type="entry name" value="TYROSINE-PROTEIN KINASE"/>
    <property type="match status" value="1"/>
</dbReference>
<evidence type="ECO:0000313" key="6">
    <source>
        <dbReference type="Proteomes" id="UP000005408"/>
    </source>
</evidence>
<dbReference type="InterPro" id="IPR011009">
    <property type="entry name" value="Kinase-like_dom_sf"/>
</dbReference>
<dbReference type="InterPro" id="IPR000719">
    <property type="entry name" value="Prot_kinase_dom"/>
</dbReference>
<evidence type="ECO:0000256" key="2">
    <source>
        <dbReference type="ARBA" id="ARBA00022840"/>
    </source>
</evidence>
<feature type="region of interest" description="Disordered" evidence="3">
    <location>
        <begin position="1029"/>
        <end position="1055"/>
    </location>
</feature>
<proteinExistence type="predicted"/>
<protein>
    <recommendedName>
        <fullName evidence="4">Protein kinase domain-containing protein</fullName>
    </recommendedName>
</protein>
<dbReference type="AlphaFoldDB" id="A0A8W8KLW8"/>
<evidence type="ECO:0000259" key="4">
    <source>
        <dbReference type="PROSITE" id="PS50011"/>
    </source>
</evidence>
<dbReference type="Gene3D" id="1.10.510.10">
    <property type="entry name" value="Transferase(Phosphotransferase) domain 1"/>
    <property type="match status" value="2"/>
</dbReference>
<dbReference type="SUPFAM" id="SSF56112">
    <property type="entry name" value="Protein kinase-like (PK-like)"/>
    <property type="match status" value="2"/>
</dbReference>
<dbReference type="GO" id="GO:0004672">
    <property type="term" value="F:protein kinase activity"/>
    <property type="evidence" value="ECO:0007669"/>
    <property type="project" value="InterPro"/>
</dbReference>
<accession>A0A8W8KLW8</accession>
<dbReference type="InterPro" id="IPR050198">
    <property type="entry name" value="Non-receptor_tyrosine_kinases"/>
</dbReference>
<feature type="domain" description="Protein kinase" evidence="4">
    <location>
        <begin position="274"/>
        <end position="608"/>
    </location>
</feature>
<evidence type="ECO:0000256" key="3">
    <source>
        <dbReference type="SAM" id="MobiDB-lite"/>
    </source>
</evidence>
<name>A0A8W8KLW8_MAGGI</name>
<reference evidence="5" key="1">
    <citation type="submission" date="2022-08" db="UniProtKB">
        <authorList>
            <consortium name="EnsemblMetazoa"/>
        </authorList>
    </citation>
    <scope>IDENTIFICATION</scope>
    <source>
        <strain evidence="5">05x7-T-G4-1.051#20</strain>
    </source>
</reference>
<dbReference type="PROSITE" id="PS50011">
    <property type="entry name" value="PROTEIN_KINASE_DOM"/>
    <property type="match status" value="2"/>
</dbReference>
<evidence type="ECO:0000256" key="1">
    <source>
        <dbReference type="ARBA" id="ARBA00022741"/>
    </source>
</evidence>